<comment type="subcellular location">
    <subcellularLocation>
        <location evidence="1">Membrane</location>
        <topology evidence="1">Multi-pass membrane protein</topology>
    </subcellularLocation>
</comment>
<evidence type="ECO:0000313" key="8">
    <source>
        <dbReference type="EMBL" id="CAE0455775.1"/>
    </source>
</evidence>
<feature type="transmembrane region" description="Helical" evidence="7">
    <location>
        <begin position="112"/>
        <end position="133"/>
    </location>
</feature>
<feature type="transmembrane region" description="Helical" evidence="7">
    <location>
        <begin position="164"/>
        <end position="182"/>
    </location>
</feature>
<dbReference type="Pfam" id="PF08449">
    <property type="entry name" value="UAA"/>
    <property type="match status" value="1"/>
</dbReference>
<feature type="transmembrane region" description="Helical" evidence="7">
    <location>
        <begin position="73"/>
        <end position="92"/>
    </location>
</feature>
<dbReference type="AlphaFoldDB" id="A0A7S3PUA8"/>
<feature type="transmembrane region" description="Helical" evidence="7">
    <location>
        <begin position="342"/>
        <end position="362"/>
    </location>
</feature>
<evidence type="ECO:0000256" key="7">
    <source>
        <dbReference type="SAM" id="Phobius"/>
    </source>
</evidence>
<keyword evidence="2" id="KW-0813">Transport</keyword>
<name>A0A7S3PUA8_9STRA</name>
<feature type="transmembrane region" description="Helical" evidence="7">
    <location>
        <begin position="194"/>
        <end position="213"/>
    </location>
</feature>
<feature type="region of interest" description="Disordered" evidence="6">
    <location>
        <begin position="1"/>
        <end position="27"/>
    </location>
</feature>
<dbReference type="EMBL" id="HBIO01000853">
    <property type="protein sequence ID" value="CAE0455775.1"/>
    <property type="molecule type" value="Transcribed_RNA"/>
</dbReference>
<evidence type="ECO:0000256" key="6">
    <source>
        <dbReference type="SAM" id="MobiDB-lite"/>
    </source>
</evidence>
<feature type="transmembrane region" description="Helical" evidence="7">
    <location>
        <begin position="288"/>
        <end position="309"/>
    </location>
</feature>
<keyword evidence="3 7" id="KW-0812">Transmembrane</keyword>
<sequence length="397" mass="42921">MASSSQQPLLHDDEFSSNDDHDDTQSKDSKTKIKYLAGQTNPTHIYIIVFFFAMIVNGLALEAASTSFSQLDSLASAVTLFQFGFCFVLPFVTSRGAVMRTFPRTFHQAKPYIKLSFLVFGATGFATESLKYVSYPTKVVFKSAKLIPTMVVATAFDPDKTFSCLQYLSAFLICCGACGYSYDSGGTSNREDLHTSYYGVILLTISTICDALVPNLQKQLMSSPPKSSKEAGRPVPILPLDNSSPCGLSAQALMVNVNAVGFLMILFGMVVSGSLLDAVKASLIDPRLLLYLTCVGLGLSTAVLAYTKLIKASGPVLAVAVSTLRKVATIMLSYFLFPKPVLGIHIFSGCLVLVGILLNTCCKFGYQRGRSGIVEEGNILNVSDVSRDELVFHSDKI</sequence>
<evidence type="ECO:0000256" key="5">
    <source>
        <dbReference type="ARBA" id="ARBA00023136"/>
    </source>
</evidence>
<keyword evidence="5 7" id="KW-0472">Membrane</keyword>
<gene>
    <name evidence="8" type="ORF">CDEB00056_LOCUS616</name>
</gene>
<proteinExistence type="predicted"/>
<feature type="transmembrane region" description="Helical" evidence="7">
    <location>
        <begin position="43"/>
        <end position="61"/>
    </location>
</feature>
<reference evidence="8" key="1">
    <citation type="submission" date="2021-01" db="EMBL/GenBank/DDBJ databases">
        <authorList>
            <person name="Corre E."/>
            <person name="Pelletier E."/>
            <person name="Niang G."/>
            <person name="Scheremetjew M."/>
            <person name="Finn R."/>
            <person name="Kale V."/>
            <person name="Holt S."/>
            <person name="Cochrane G."/>
            <person name="Meng A."/>
            <person name="Brown T."/>
            <person name="Cohen L."/>
        </authorList>
    </citation>
    <scope>NUCLEOTIDE SEQUENCE</scope>
    <source>
        <strain evidence="8">MM31A-1</strain>
    </source>
</reference>
<keyword evidence="4 7" id="KW-1133">Transmembrane helix</keyword>
<accession>A0A7S3PUA8</accession>
<dbReference type="PANTHER" id="PTHR10778">
    <property type="entry name" value="SOLUTE CARRIER FAMILY 35 MEMBER B"/>
    <property type="match status" value="1"/>
</dbReference>
<protein>
    <recommendedName>
        <fullName evidence="9">Sugar phosphate transporter domain-containing protein</fullName>
    </recommendedName>
</protein>
<dbReference type="InterPro" id="IPR013657">
    <property type="entry name" value="SCL35B1-4/HUT1"/>
</dbReference>
<organism evidence="8">
    <name type="scientific">Chaetoceros debilis</name>
    <dbReference type="NCBI Taxonomy" id="122233"/>
    <lineage>
        <taxon>Eukaryota</taxon>
        <taxon>Sar</taxon>
        <taxon>Stramenopiles</taxon>
        <taxon>Ochrophyta</taxon>
        <taxon>Bacillariophyta</taxon>
        <taxon>Coscinodiscophyceae</taxon>
        <taxon>Chaetocerotophycidae</taxon>
        <taxon>Chaetocerotales</taxon>
        <taxon>Chaetocerotaceae</taxon>
        <taxon>Chaetoceros</taxon>
    </lineage>
</organism>
<evidence type="ECO:0008006" key="9">
    <source>
        <dbReference type="Google" id="ProtNLM"/>
    </source>
</evidence>
<dbReference type="GO" id="GO:0005789">
    <property type="term" value="C:endoplasmic reticulum membrane"/>
    <property type="evidence" value="ECO:0007669"/>
    <property type="project" value="TreeGrafter"/>
</dbReference>
<feature type="transmembrane region" description="Helical" evidence="7">
    <location>
        <begin position="253"/>
        <end position="276"/>
    </location>
</feature>
<evidence type="ECO:0000256" key="1">
    <source>
        <dbReference type="ARBA" id="ARBA00004141"/>
    </source>
</evidence>
<dbReference type="GO" id="GO:0046964">
    <property type="term" value="F:3'-phosphoadenosine 5'-phosphosulfate transmembrane transporter activity"/>
    <property type="evidence" value="ECO:0007669"/>
    <property type="project" value="TreeGrafter"/>
</dbReference>
<evidence type="ECO:0000256" key="3">
    <source>
        <dbReference type="ARBA" id="ARBA00022692"/>
    </source>
</evidence>
<evidence type="ECO:0000256" key="4">
    <source>
        <dbReference type="ARBA" id="ARBA00022989"/>
    </source>
</evidence>
<dbReference type="GO" id="GO:0000139">
    <property type="term" value="C:Golgi membrane"/>
    <property type="evidence" value="ECO:0007669"/>
    <property type="project" value="TreeGrafter"/>
</dbReference>
<dbReference type="PANTHER" id="PTHR10778:SF8">
    <property type="entry name" value="ADENOSINE 3'-PHOSPHO 5'-PHOSPHOSULFATE TRANSPORTER 2"/>
    <property type="match status" value="1"/>
</dbReference>
<evidence type="ECO:0000256" key="2">
    <source>
        <dbReference type="ARBA" id="ARBA00022448"/>
    </source>
</evidence>